<dbReference type="Proteomes" id="UP000663992">
    <property type="component" value="Unassembled WGS sequence"/>
</dbReference>
<evidence type="ECO:0000313" key="3">
    <source>
        <dbReference type="Proteomes" id="UP000663992"/>
    </source>
</evidence>
<dbReference type="PANTHER" id="PTHR38773:SF1">
    <property type="entry name" value="PROTEIN SPRT"/>
    <property type="match status" value="1"/>
</dbReference>
<dbReference type="Gene3D" id="3.30.2010.10">
    <property type="entry name" value="Metalloproteases ('zincins'), catalytic domain"/>
    <property type="match status" value="1"/>
</dbReference>
<keyword evidence="2" id="KW-0482">Metalloprotease</keyword>
<dbReference type="Pfam" id="PF17283">
    <property type="entry name" value="Zn_ribbon_SprT"/>
    <property type="match status" value="1"/>
</dbReference>
<dbReference type="EMBL" id="JAFKCS010000006">
    <property type="protein sequence ID" value="MBN7819984.1"/>
    <property type="molecule type" value="Genomic_DNA"/>
</dbReference>
<dbReference type="GO" id="GO:0008237">
    <property type="term" value="F:metallopeptidase activity"/>
    <property type="evidence" value="ECO:0007669"/>
    <property type="project" value="UniProtKB-KW"/>
</dbReference>
<dbReference type="PANTHER" id="PTHR38773">
    <property type="entry name" value="PROTEIN SPRT"/>
    <property type="match status" value="1"/>
</dbReference>
<reference evidence="2 3" key="1">
    <citation type="submission" date="2021-03" db="EMBL/GenBank/DDBJ databases">
        <title>novel species isolated from a fishpond in China.</title>
        <authorList>
            <person name="Lu H."/>
            <person name="Cai Z."/>
        </authorList>
    </citation>
    <scope>NUCLEOTIDE SEQUENCE [LARGE SCALE GENOMIC DNA]</scope>
    <source>
        <strain evidence="2 3">Y57</strain>
    </source>
</reference>
<dbReference type="InterPro" id="IPR006640">
    <property type="entry name" value="SprT-like_domain"/>
</dbReference>
<feature type="domain" description="SprT-like" evidence="1">
    <location>
        <begin position="20"/>
        <end position="174"/>
    </location>
</feature>
<sequence length="176" mass="20615">MSWFWVFSRLDNDLKLQAQQRLQYCHQLAEQQLQRRFPLPTLSFDQRGRIAGSAHLQSNHIRLNAVLLADNPDEFMHEVIPHEFCHLLVWQLHGRGSLFGRVRPHGPQWKGLMKSLFNLNGTSTHRMDISKVAGRQFPYHCQCGPVQLSIRRHNRIQKGVVYHCRRCQQALVATHH</sequence>
<dbReference type="Pfam" id="PF10263">
    <property type="entry name" value="SprT-like"/>
    <property type="match status" value="1"/>
</dbReference>
<proteinExistence type="predicted"/>
<dbReference type="SMART" id="SM00731">
    <property type="entry name" value="SprT"/>
    <property type="match status" value="1"/>
</dbReference>
<accession>A0ABS3CWI8</accession>
<gene>
    <name evidence="2" type="ORF">J0A65_08905</name>
</gene>
<protein>
    <submittedName>
        <fullName evidence="2">SprT family zinc-dependent metalloprotease</fullName>
    </submittedName>
</protein>
<organism evidence="2 3">
    <name type="scientific">Bowmanella yangjiangensis</name>
    <dbReference type="NCBI Taxonomy" id="2811230"/>
    <lineage>
        <taxon>Bacteria</taxon>
        <taxon>Pseudomonadati</taxon>
        <taxon>Pseudomonadota</taxon>
        <taxon>Gammaproteobacteria</taxon>
        <taxon>Alteromonadales</taxon>
        <taxon>Alteromonadaceae</taxon>
        <taxon>Bowmanella</taxon>
    </lineage>
</organism>
<keyword evidence="2" id="KW-0378">Hydrolase</keyword>
<evidence type="ECO:0000259" key="1">
    <source>
        <dbReference type="SMART" id="SM00731"/>
    </source>
</evidence>
<dbReference type="RefSeq" id="WP_206593814.1">
    <property type="nucleotide sequence ID" value="NZ_JAFKCS010000006.1"/>
</dbReference>
<name>A0ABS3CWI8_9ALTE</name>
<dbReference type="NCBIfam" id="NF003421">
    <property type="entry name" value="PRK04860.1"/>
    <property type="match status" value="1"/>
</dbReference>
<comment type="caution">
    <text evidence="2">The sequence shown here is derived from an EMBL/GenBank/DDBJ whole genome shotgun (WGS) entry which is preliminary data.</text>
</comment>
<keyword evidence="2" id="KW-0645">Protease</keyword>
<keyword evidence="3" id="KW-1185">Reference proteome</keyword>
<dbReference type="InterPro" id="IPR035240">
    <property type="entry name" value="SprT_Zn_ribbon"/>
</dbReference>
<evidence type="ECO:0000313" key="2">
    <source>
        <dbReference type="EMBL" id="MBN7819984.1"/>
    </source>
</evidence>